<organism evidence="1 2">
    <name type="scientific">Candidatus Marsarchaeota G2 archaeon OSP_D</name>
    <dbReference type="NCBI Taxonomy" id="1978157"/>
    <lineage>
        <taxon>Archaea</taxon>
        <taxon>Candidatus Marsarchaeota</taxon>
        <taxon>Candidatus Marsarchaeota group 2</taxon>
    </lineage>
</organism>
<protein>
    <submittedName>
        <fullName evidence="1">Uncharacterized protein</fullName>
    </submittedName>
</protein>
<dbReference type="AlphaFoldDB" id="A0A2R6AKX8"/>
<comment type="caution">
    <text evidence="1">The sequence shown here is derived from an EMBL/GenBank/DDBJ whole genome shotgun (WGS) entry which is preliminary data.</text>
</comment>
<proteinExistence type="predicted"/>
<sequence length="419" mass="45985">MKNLIVIYIILTIILFQNLIVPYPDYYHKLSYNTNSSSTIFPVHFRFTDDNGTRLSLTSVQMVISNLTQVLYAGPAIPTGLVYLFPGVYSFYGQSLKYGFNATLVNVTGPMNVTVKLVPYTLGNLVDTKHNRQYRRPTDPSLVLYVVFGINQSDRLIPVNNLPQGATPSYSGSQGVSPGMAPCPARWVLSKTSPVNSNNGWVQGILQGAVFSWAGEAGIENQPTVTQSTTIYSYVSYNGGPVSESSAVTLGSSTTVSLPTVSQGSDYNVYMNAQFFDYIYREYNCVNQYLGQEREVFEMYQSSTWYENGYYVTNLSDYNFKPFESIVVSSGQSYSVTYITFSQIGTQAQSFSAMLSLSISPGITGGEYGGSFDLAGYTNLYSQTQGTEVMYTITAYGSCDGYEVYNSGWVLGLGAAPGC</sequence>
<accession>A0A2R6AKX8</accession>
<evidence type="ECO:0000313" key="1">
    <source>
        <dbReference type="EMBL" id="PSN87039.1"/>
    </source>
</evidence>
<dbReference type="Proteomes" id="UP000240322">
    <property type="component" value="Unassembled WGS sequence"/>
</dbReference>
<dbReference type="EMBL" id="NEXE01000189">
    <property type="protein sequence ID" value="PSN87039.1"/>
    <property type="molecule type" value="Genomic_DNA"/>
</dbReference>
<reference evidence="1 2" key="1">
    <citation type="submission" date="2017-04" db="EMBL/GenBank/DDBJ databases">
        <title>Novel microbial lineages endemic to geothermal iron-oxide mats fill important gaps in the evolutionary history of Archaea.</title>
        <authorList>
            <person name="Jay Z.J."/>
            <person name="Beam J.P."/>
            <person name="Dlakic M."/>
            <person name="Rusch D.B."/>
            <person name="Kozubal M.A."/>
            <person name="Inskeep W.P."/>
        </authorList>
    </citation>
    <scope>NUCLEOTIDE SEQUENCE [LARGE SCALE GENOMIC DNA]</scope>
    <source>
        <strain evidence="1">OSP_D</strain>
    </source>
</reference>
<evidence type="ECO:0000313" key="2">
    <source>
        <dbReference type="Proteomes" id="UP000240322"/>
    </source>
</evidence>
<gene>
    <name evidence="1" type="ORF">B9Q03_11245</name>
</gene>
<name>A0A2R6AKX8_9ARCH</name>